<dbReference type="STRING" id="89065.SAMN05216605_11784"/>
<name>A0A1G8NHG8_9PSED</name>
<sequence length="93" mass="10493">MTTVTLDEAKLHLRVDHEAEDNYLEGLILAAETHISTFLGDDWPEPMPAPVKAAVLLLVGDLYENRERQADRALNENRTYSLLLAPYRSMAVL</sequence>
<evidence type="ECO:0000313" key="2">
    <source>
        <dbReference type="Proteomes" id="UP000182894"/>
    </source>
</evidence>
<dbReference type="OrthoDB" id="8452319at2"/>
<accession>A0A1G8NHG8</accession>
<dbReference type="InterPro" id="IPR006450">
    <property type="entry name" value="Phage_HK97_gp6-like"/>
</dbReference>
<dbReference type="RefSeq" id="WP_074757259.1">
    <property type="nucleotide sequence ID" value="NZ_FNCO01000017.1"/>
</dbReference>
<gene>
    <name evidence="1" type="ORF">SAMN05216605_11784</name>
</gene>
<dbReference type="CDD" id="cd08054">
    <property type="entry name" value="gp6"/>
    <property type="match status" value="1"/>
</dbReference>
<evidence type="ECO:0000313" key="1">
    <source>
        <dbReference type="EMBL" id="SDI79633.1"/>
    </source>
</evidence>
<reference evidence="2" key="1">
    <citation type="submission" date="2016-10" db="EMBL/GenBank/DDBJ databases">
        <authorList>
            <person name="Varghese N."/>
            <person name="Submissions S."/>
        </authorList>
    </citation>
    <scope>NUCLEOTIDE SEQUENCE [LARGE SCALE GENOMIC DNA]</scope>
    <source>
        <strain evidence="2">ATCC 700689</strain>
    </source>
</reference>
<dbReference type="Pfam" id="PF05135">
    <property type="entry name" value="Phage_connect_1"/>
    <property type="match status" value="1"/>
</dbReference>
<dbReference type="NCBIfam" id="TIGR01560">
    <property type="entry name" value="put_DNA_pack"/>
    <property type="match status" value="1"/>
</dbReference>
<protein>
    <submittedName>
        <fullName evidence="1">Uncharacterized phage protein (Possible DNA packaging)</fullName>
    </submittedName>
</protein>
<dbReference type="EMBL" id="FNCO01000017">
    <property type="protein sequence ID" value="SDI79633.1"/>
    <property type="molecule type" value="Genomic_DNA"/>
</dbReference>
<dbReference type="AlphaFoldDB" id="A0A1G8NHG8"/>
<proteinExistence type="predicted"/>
<dbReference type="Proteomes" id="UP000182894">
    <property type="component" value="Unassembled WGS sequence"/>
</dbReference>
<dbReference type="InterPro" id="IPR021146">
    <property type="entry name" value="Phage_gp6-like_head-tail"/>
</dbReference>
<organism evidence="1 2">
    <name type="scientific">Pseudomonas abietaniphila</name>
    <dbReference type="NCBI Taxonomy" id="89065"/>
    <lineage>
        <taxon>Bacteria</taxon>
        <taxon>Pseudomonadati</taxon>
        <taxon>Pseudomonadota</taxon>
        <taxon>Gammaproteobacteria</taxon>
        <taxon>Pseudomonadales</taxon>
        <taxon>Pseudomonadaceae</taxon>
        <taxon>Pseudomonas</taxon>
    </lineage>
</organism>
<keyword evidence="2" id="KW-1185">Reference proteome</keyword>
<dbReference type="Gene3D" id="1.10.3230.30">
    <property type="entry name" value="Phage gp6-like head-tail connector protein"/>
    <property type="match status" value="1"/>
</dbReference>